<comment type="caution">
    <text evidence="1">The sequence shown here is derived from an EMBL/GenBank/DDBJ whole genome shotgun (WGS) entry which is preliminary data.</text>
</comment>
<organism evidence="1 2">
    <name type="scientific">Sesamum alatum</name>
    <dbReference type="NCBI Taxonomy" id="300844"/>
    <lineage>
        <taxon>Eukaryota</taxon>
        <taxon>Viridiplantae</taxon>
        <taxon>Streptophyta</taxon>
        <taxon>Embryophyta</taxon>
        <taxon>Tracheophyta</taxon>
        <taxon>Spermatophyta</taxon>
        <taxon>Magnoliopsida</taxon>
        <taxon>eudicotyledons</taxon>
        <taxon>Gunneridae</taxon>
        <taxon>Pentapetalae</taxon>
        <taxon>asterids</taxon>
        <taxon>lamiids</taxon>
        <taxon>Lamiales</taxon>
        <taxon>Pedaliaceae</taxon>
        <taxon>Sesamum</taxon>
    </lineage>
</organism>
<reference evidence="1" key="1">
    <citation type="submission" date="2020-06" db="EMBL/GenBank/DDBJ databases">
        <authorList>
            <person name="Li T."/>
            <person name="Hu X."/>
            <person name="Zhang T."/>
            <person name="Song X."/>
            <person name="Zhang H."/>
            <person name="Dai N."/>
            <person name="Sheng W."/>
            <person name="Hou X."/>
            <person name="Wei L."/>
        </authorList>
    </citation>
    <scope>NUCLEOTIDE SEQUENCE</scope>
    <source>
        <strain evidence="1">3651</strain>
        <tissue evidence="1">Leaf</tissue>
    </source>
</reference>
<evidence type="ECO:0000313" key="1">
    <source>
        <dbReference type="EMBL" id="KAK4433389.1"/>
    </source>
</evidence>
<sequence length="126" mass="14181">MTSNNTWTLLAPLDQNHMPDARRMRHLEEVEPGKGETIHKLFDFNEFSHLTARVIDAGNDKLLEALVSLIARWVAKFGELRRKEGAQTEQGATHIDQTIEPKVGEDPNLHGGGRAYCFSLARYVIA</sequence>
<reference evidence="1" key="2">
    <citation type="journal article" date="2024" name="Plant">
        <title>Genomic evolution and insights into agronomic trait innovations of Sesamum species.</title>
        <authorList>
            <person name="Miao H."/>
            <person name="Wang L."/>
            <person name="Qu L."/>
            <person name="Liu H."/>
            <person name="Sun Y."/>
            <person name="Le M."/>
            <person name="Wang Q."/>
            <person name="Wei S."/>
            <person name="Zheng Y."/>
            <person name="Lin W."/>
            <person name="Duan Y."/>
            <person name="Cao H."/>
            <person name="Xiong S."/>
            <person name="Wang X."/>
            <person name="Wei L."/>
            <person name="Li C."/>
            <person name="Ma Q."/>
            <person name="Ju M."/>
            <person name="Zhao R."/>
            <person name="Li G."/>
            <person name="Mu C."/>
            <person name="Tian Q."/>
            <person name="Mei H."/>
            <person name="Zhang T."/>
            <person name="Gao T."/>
            <person name="Zhang H."/>
        </authorList>
    </citation>
    <scope>NUCLEOTIDE SEQUENCE</scope>
    <source>
        <strain evidence="1">3651</strain>
    </source>
</reference>
<protein>
    <submittedName>
        <fullName evidence="1">Uncharacterized protein</fullName>
    </submittedName>
</protein>
<evidence type="ECO:0000313" key="2">
    <source>
        <dbReference type="Proteomes" id="UP001293254"/>
    </source>
</evidence>
<dbReference type="Proteomes" id="UP001293254">
    <property type="component" value="Unassembled WGS sequence"/>
</dbReference>
<gene>
    <name evidence="1" type="ORF">Salat_1101200</name>
</gene>
<dbReference type="AlphaFoldDB" id="A0AAE1YNR7"/>
<accession>A0AAE1YNR7</accession>
<name>A0AAE1YNR7_9LAMI</name>
<proteinExistence type="predicted"/>
<dbReference type="EMBL" id="JACGWO010000003">
    <property type="protein sequence ID" value="KAK4433389.1"/>
    <property type="molecule type" value="Genomic_DNA"/>
</dbReference>
<keyword evidence="2" id="KW-1185">Reference proteome</keyword>